<evidence type="ECO:0000256" key="3">
    <source>
        <dbReference type="ARBA" id="ARBA00012472"/>
    </source>
</evidence>
<dbReference type="InterPro" id="IPR054708">
    <property type="entry name" value="MTPAP-like_central"/>
</dbReference>
<evidence type="ECO:0000313" key="16">
    <source>
        <dbReference type="Proteomes" id="UP000000305"/>
    </source>
</evidence>
<dbReference type="InterPro" id="IPR043519">
    <property type="entry name" value="NT_sf"/>
</dbReference>
<dbReference type="InterPro" id="IPR000504">
    <property type="entry name" value="RRM_dom"/>
</dbReference>
<reference evidence="15 16" key="1">
    <citation type="journal article" date="2011" name="Science">
        <title>The ecoresponsive genome of Daphnia pulex.</title>
        <authorList>
            <person name="Colbourne J.K."/>
            <person name="Pfrender M.E."/>
            <person name="Gilbert D."/>
            <person name="Thomas W.K."/>
            <person name="Tucker A."/>
            <person name="Oakley T.H."/>
            <person name="Tokishita S."/>
            <person name="Aerts A."/>
            <person name="Arnold G.J."/>
            <person name="Basu M.K."/>
            <person name="Bauer D.J."/>
            <person name="Caceres C.E."/>
            <person name="Carmel L."/>
            <person name="Casola C."/>
            <person name="Choi J.H."/>
            <person name="Detter J.C."/>
            <person name="Dong Q."/>
            <person name="Dusheyko S."/>
            <person name="Eads B.D."/>
            <person name="Frohlich T."/>
            <person name="Geiler-Samerotte K.A."/>
            <person name="Gerlach D."/>
            <person name="Hatcher P."/>
            <person name="Jogdeo S."/>
            <person name="Krijgsveld J."/>
            <person name="Kriventseva E.V."/>
            <person name="Kultz D."/>
            <person name="Laforsch C."/>
            <person name="Lindquist E."/>
            <person name="Lopez J."/>
            <person name="Manak J.R."/>
            <person name="Muller J."/>
            <person name="Pangilinan J."/>
            <person name="Patwardhan R.P."/>
            <person name="Pitluck S."/>
            <person name="Pritham E.J."/>
            <person name="Rechtsteiner A."/>
            <person name="Rho M."/>
            <person name="Rogozin I.B."/>
            <person name="Sakarya O."/>
            <person name="Salamov A."/>
            <person name="Schaack S."/>
            <person name="Shapiro H."/>
            <person name="Shiga Y."/>
            <person name="Skalitzky C."/>
            <person name="Smith Z."/>
            <person name="Souvorov A."/>
            <person name="Sung W."/>
            <person name="Tang Z."/>
            <person name="Tsuchiya D."/>
            <person name="Tu H."/>
            <person name="Vos H."/>
            <person name="Wang M."/>
            <person name="Wolf Y.I."/>
            <person name="Yamagata H."/>
            <person name="Yamada T."/>
            <person name="Ye Y."/>
            <person name="Shaw J.R."/>
            <person name="Andrews J."/>
            <person name="Crease T.J."/>
            <person name="Tang H."/>
            <person name="Lucas S.M."/>
            <person name="Robertson H.M."/>
            <person name="Bork P."/>
            <person name="Koonin E.V."/>
            <person name="Zdobnov E.M."/>
            <person name="Grigoriev I.V."/>
            <person name="Lynch M."/>
            <person name="Boore J.L."/>
        </authorList>
    </citation>
    <scope>NUCLEOTIDE SEQUENCE [LARGE SCALE GENOMIC DNA]</scope>
</reference>
<dbReference type="PANTHER" id="PTHR12271">
    <property type="entry name" value="POLY A POLYMERASE CID PAP -RELATED"/>
    <property type="match status" value="1"/>
</dbReference>
<evidence type="ECO:0000256" key="6">
    <source>
        <dbReference type="ARBA" id="ARBA00022695"/>
    </source>
</evidence>
<keyword evidence="16" id="KW-1185">Reference proteome</keyword>
<dbReference type="Pfam" id="PF22600">
    <property type="entry name" value="MTPAP-like_central"/>
    <property type="match status" value="1"/>
</dbReference>
<dbReference type="GO" id="GO:0050265">
    <property type="term" value="F:RNA uridylyltransferase activity"/>
    <property type="evidence" value="ECO:0007669"/>
    <property type="project" value="UniProtKB-EC"/>
</dbReference>
<dbReference type="CDD" id="cd00590">
    <property type="entry name" value="RRM_SF"/>
    <property type="match status" value="1"/>
</dbReference>
<dbReference type="OrthoDB" id="407432at2759"/>
<evidence type="ECO:0000256" key="11">
    <source>
        <dbReference type="ARBA" id="ARBA00033036"/>
    </source>
</evidence>
<dbReference type="GO" id="GO:0003723">
    <property type="term" value="F:RNA binding"/>
    <property type="evidence" value="ECO:0007669"/>
    <property type="project" value="UniProtKB-UniRule"/>
</dbReference>
<organism evidence="15 16">
    <name type="scientific">Daphnia pulex</name>
    <name type="common">Water flea</name>
    <dbReference type="NCBI Taxonomy" id="6669"/>
    <lineage>
        <taxon>Eukaryota</taxon>
        <taxon>Metazoa</taxon>
        <taxon>Ecdysozoa</taxon>
        <taxon>Arthropoda</taxon>
        <taxon>Crustacea</taxon>
        <taxon>Branchiopoda</taxon>
        <taxon>Diplostraca</taxon>
        <taxon>Cladocera</taxon>
        <taxon>Anomopoda</taxon>
        <taxon>Daphniidae</taxon>
        <taxon>Daphnia</taxon>
    </lineage>
</organism>
<evidence type="ECO:0000256" key="2">
    <source>
        <dbReference type="ARBA" id="ARBA00001946"/>
    </source>
</evidence>
<dbReference type="Proteomes" id="UP000000305">
    <property type="component" value="Unassembled WGS sequence"/>
</dbReference>
<dbReference type="PANTHER" id="PTHR12271:SF127">
    <property type="entry name" value="SPECKLE TARGETED PIP5K1A-REGULATED POLY(A) POLYMERASE"/>
    <property type="match status" value="1"/>
</dbReference>
<dbReference type="EC" id="2.7.7.52" evidence="3"/>
<dbReference type="Pfam" id="PF00076">
    <property type="entry name" value="RRM_1"/>
    <property type="match status" value="1"/>
</dbReference>
<keyword evidence="5" id="KW-0808">Transferase</keyword>
<evidence type="ECO:0000256" key="7">
    <source>
        <dbReference type="ARBA" id="ARBA00022723"/>
    </source>
</evidence>
<evidence type="ECO:0000313" key="15">
    <source>
        <dbReference type="EMBL" id="EFX80018.1"/>
    </source>
</evidence>
<evidence type="ECO:0000256" key="13">
    <source>
        <dbReference type="PROSITE-ProRule" id="PRU00176"/>
    </source>
</evidence>
<evidence type="ECO:0000256" key="8">
    <source>
        <dbReference type="ARBA" id="ARBA00022842"/>
    </source>
</evidence>
<dbReference type="EMBL" id="GL732549">
    <property type="protein sequence ID" value="EFX80018.1"/>
    <property type="molecule type" value="Genomic_DNA"/>
</dbReference>
<evidence type="ECO:0000256" key="12">
    <source>
        <dbReference type="ARBA" id="ARBA00049105"/>
    </source>
</evidence>
<dbReference type="SUPFAM" id="SSF81631">
    <property type="entry name" value="PAP/OAS1 substrate-binding domain"/>
    <property type="match status" value="1"/>
</dbReference>
<dbReference type="SUPFAM" id="SSF54928">
    <property type="entry name" value="RNA-binding domain, RBD"/>
    <property type="match status" value="1"/>
</dbReference>
<sequence>MNQVKNEEKHVPKELCSVCNIQIDHISMEQHLKGKKHILLVNQIKMKKRISQQISSEGIYITGIPTSLRKDKLVKHFQQFGQVLAILRNETENTGLLQFRTKKQADMALKCSHHVEGSLLGVQPRNQVEHLTNSSSKGSAGLFDEIEVFKRKFEETLKSNAVIPVDEQIHLLVKIVETTEEEKSTKSQIISSLEEWLSLEFPGCCLHLFGSSVTGLAFRNDSDLDIFLEIPKYDEGLAVADASLSDEKLTEKKREYMLKTLRRASNIIRSHPDITDLFVVSNARIPVSKFVYSPIGVKCDLTCNNIIAVQNSKLLYSLQSLDVRIRPYLYALKFWAKSHRLISSPESTLSSYALTLMAVFYLQQTDPPLVPSIESLQSEVPQEKKIYCNGWNISFQVPLDTGKSPTQATSEMSIIYLLIGFFRFYQKLNANEVVVCPRIGKCLLKTEFVDAPHSPECRSTLLCNTKQGDSRPPLKISLLSVQDPFELNFNVSFNFRHFELFQSLCELAERTCLRIVDVKKNDKQSALPALFKVPLKTKHASKAKKNPTQSSVLLKFVSLDGVASLENVKKLCQSVGQFIISLLIFSYGIRVEETTQIESKQRKLDDCDLEVLVGNDAIVKWRTNYSMTLPFDIFNKRDELSSEIHKGNDKNSLLDQERTITSLISSEHALFENVNPFAIVNFSITCDAKFPIVALHFGNTDIPESVFVKLVNNVRRFVTKSVKHHLIASELPYELS</sequence>
<dbReference type="STRING" id="6669.E9GKM9"/>
<protein>
    <recommendedName>
        <fullName evidence="4">Speckle targeted PIP5K1A-regulated poly(A) polymerase</fullName>
        <ecNumber evidence="3">2.7.7.52</ecNumber>
    </recommendedName>
    <alternativeName>
        <fullName evidence="10">RNA-binding motif protein 21</fullName>
    </alternativeName>
    <alternativeName>
        <fullName evidence="11">U6 snRNA-specific terminal uridylyltransferase 1</fullName>
    </alternativeName>
</protein>
<dbReference type="AlphaFoldDB" id="E9GKM9"/>
<gene>
    <name evidence="15" type="ORF">DAPPUDRAFT_319093</name>
</gene>
<dbReference type="Pfam" id="PF03828">
    <property type="entry name" value="PAP_assoc"/>
    <property type="match status" value="1"/>
</dbReference>
<dbReference type="CDD" id="cd05402">
    <property type="entry name" value="NT_PAP_TUTase"/>
    <property type="match status" value="1"/>
</dbReference>
<evidence type="ECO:0000256" key="10">
    <source>
        <dbReference type="ARBA" id="ARBA00030790"/>
    </source>
</evidence>
<dbReference type="SMART" id="SM00451">
    <property type="entry name" value="ZnF_U1"/>
    <property type="match status" value="1"/>
</dbReference>
<dbReference type="Gene3D" id="3.30.460.10">
    <property type="entry name" value="Beta Polymerase, domain 2"/>
    <property type="match status" value="1"/>
</dbReference>
<evidence type="ECO:0000256" key="9">
    <source>
        <dbReference type="ARBA" id="ARBA00022884"/>
    </source>
</evidence>
<keyword evidence="6" id="KW-0548">Nucleotidyltransferase</keyword>
<evidence type="ECO:0000259" key="14">
    <source>
        <dbReference type="PROSITE" id="PS50102"/>
    </source>
</evidence>
<proteinExistence type="predicted"/>
<dbReference type="InterPro" id="IPR003604">
    <property type="entry name" value="Matrin/U1-like-C_Znf_C2H2"/>
</dbReference>
<feature type="domain" description="RRM" evidence="14">
    <location>
        <begin position="57"/>
        <end position="136"/>
    </location>
</feature>
<dbReference type="SMART" id="SM00360">
    <property type="entry name" value="RRM"/>
    <property type="match status" value="1"/>
</dbReference>
<name>E9GKM9_DAPPU</name>
<dbReference type="eggNOG" id="KOG2277">
    <property type="taxonomic scope" value="Eukaryota"/>
</dbReference>
<dbReference type="GO" id="GO:0008270">
    <property type="term" value="F:zinc ion binding"/>
    <property type="evidence" value="ECO:0007669"/>
    <property type="project" value="InterPro"/>
</dbReference>
<dbReference type="GO" id="GO:1990817">
    <property type="term" value="F:poly(A) RNA polymerase activity"/>
    <property type="evidence" value="ECO:0000318"/>
    <property type="project" value="GO_Central"/>
</dbReference>
<dbReference type="PROSITE" id="PS50102">
    <property type="entry name" value="RRM"/>
    <property type="match status" value="1"/>
</dbReference>
<dbReference type="PhylomeDB" id="E9GKM9"/>
<evidence type="ECO:0000256" key="1">
    <source>
        <dbReference type="ARBA" id="ARBA00001936"/>
    </source>
</evidence>
<dbReference type="Gene3D" id="1.10.1410.10">
    <property type="match status" value="1"/>
</dbReference>
<keyword evidence="8" id="KW-0460">Magnesium</keyword>
<keyword evidence="7" id="KW-0479">Metal-binding</keyword>
<dbReference type="InParanoid" id="E9GKM9"/>
<dbReference type="InterPro" id="IPR035979">
    <property type="entry name" value="RBD_domain_sf"/>
</dbReference>
<dbReference type="HOGENOM" id="CLU_018757_1_1_1"/>
<comment type="catalytic activity">
    <reaction evidence="12">
        <text>RNA(n) + UTP = RNA(n)-3'-uridine ribonucleotide + diphosphate</text>
        <dbReference type="Rhea" id="RHEA:14785"/>
        <dbReference type="Rhea" id="RHEA-COMP:14527"/>
        <dbReference type="Rhea" id="RHEA-COMP:17348"/>
        <dbReference type="ChEBI" id="CHEBI:33019"/>
        <dbReference type="ChEBI" id="CHEBI:46398"/>
        <dbReference type="ChEBI" id="CHEBI:140395"/>
        <dbReference type="ChEBI" id="CHEBI:173116"/>
        <dbReference type="EC" id="2.7.7.52"/>
    </reaction>
</comment>
<dbReference type="SUPFAM" id="SSF81301">
    <property type="entry name" value="Nucleotidyltransferase"/>
    <property type="match status" value="1"/>
</dbReference>
<accession>E9GKM9</accession>
<evidence type="ECO:0000256" key="5">
    <source>
        <dbReference type="ARBA" id="ARBA00022679"/>
    </source>
</evidence>
<dbReference type="KEGG" id="dpx:DAPPUDRAFT_319093"/>
<dbReference type="GO" id="GO:0031123">
    <property type="term" value="P:RNA 3'-end processing"/>
    <property type="evidence" value="ECO:0000318"/>
    <property type="project" value="GO_Central"/>
</dbReference>
<dbReference type="InterPro" id="IPR002058">
    <property type="entry name" value="PAP_assoc"/>
</dbReference>
<comment type="cofactor">
    <cofactor evidence="2">
        <name>Mg(2+)</name>
        <dbReference type="ChEBI" id="CHEBI:18420"/>
    </cofactor>
</comment>
<evidence type="ECO:0000256" key="4">
    <source>
        <dbReference type="ARBA" id="ARBA00021679"/>
    </source>
</evidence>
<comment type="cofactor">
    <cofactor evidence="1">
        <name>Mn(2+)</name>
        <dbReference type="ChEBI" id="CHEBI:29035"/>
    </cofactor>
</comment>
<dbReference type="InterPro" id="IPR012677">
    <property type="entry name" value="Nucleotide-bd_a/b_plait_sf"/>
</dbReference>
<dbReference type="Gene3D" id="3.30.70.330">
    <property type="match status" value="1"/>
</dbReference>
<keyword evidence="9 13" id="KW-0694">RNA-binding</keyword>